<organism evidence="1 3">
    <name type="scientific">Rotaria magnacalcarata</name>
    <dbReference type="NCBI Taxonomy" id="392030"/>
    <lineage>
        <taxon>Eukaryota</taxon>
        <taxon>Metazoa</taxon>
        <taxon>Spiralia</taxon>
        <taxon>Gnathifera</taxon>
        <taxon>Rotifera</taxon>
        <taxon>Eurotatoria</taxon>
        <taxon>Bdelloidea</taxon>
        <taxon>Philodinida</taxon>
        <taxon>Philodinidae</taxon>
        <taxon>Rotaria</taxon>
    </lineage>
</organism>
<dbReference type="Proteomes" id="UP000663856">
    <property type="component" value="Unassembled WGS sequence"/>
</dbReference>
<sequence length="461" mass="53732">MFRFTTNERNKQILNYLDFQYTVKRINKICVEWRCRNRDCSSTLSLSIDNQHARREPSAHNELCKASAPSKVLIEKTVEFMKRRAREETKSISKIYCEEIVALRMRNPEVPTGFYFPSFSTIDSALYHHRSLNYPALPKSLNELALTGEWSSTKRGERFVLVDESYGNNERLLMFGSQWSITFLSYCPRWHADGTFLTRPLLFAQICIIFGYFDGFVIPCIYCLTSKKDQIVYEKIFNHLISIGLSRLNIKYSPEALTCDFELGTINAAIAIFSNIQINACVFHYSQALWRKIVDLKLNKLICPPRNNNDFSEAEIGKAKQWFNGAIGLALIPPTNVESVWTDIMDNYTPECPSTQDFNDYMVENYVCQTSSRFFIGHWNVHQNIRNKLPRTNNSAEGYNSRMSTVFPPHPHIYEFVRRLQDEHEYQHHKAEVQIKKKEGKPTIKSTKNFWNYSTCLKMVN</sequence>
<evidence type="ECO:0000313" key="1">
    <source>
        <dbReference type="EMBL" id="CAF2190447.1"/>
    </source>
</evidence>
<proteinExistence type="predicted"/>
<dbReference type="EMBL" id="CAJNRF010016247">
    <property type="protein sequence ID" value="CAF2190447.1"/>
    <property type="molecule type" value="Genomic_DNA"/>
</dbReference>
<dbReference type="PANTHER" id="PTHR47160:SF5">
    <property type="entry name" value="MULE TRANSPOSASE DOMAIN-CONTAINING PROTEIN"/>
    <property type="match status" value="1"/>
</dbReference>
<comment type="caution">
    <text evidence="1">The sequence shown here is derived from an EMBL/GenBank/DDBJ whole genome shotgun (WGS) entry which is preliminary data.</text>
</comment>
<keyword evidence="4" id="KW-1185">Reference proteome</keyword>
<evidence type="ECO:0000313" key="2">
    <source>
        <dbReference type="EMBL" id="CAF4267915.1"/>
    </source>
</evidence>
<dbReference type="AlphaFoldDB" id="A0A816Z7Y6"/>
<dbReference type="EMBL" id="CAJOBG010009518">
    <property type="protein sequence ID" value="CAF4267915.1"/>
    <property type="molecule type" value="Genomic_DNA"/>
</dbReference>
<gene>
    <name evidence="2" type="ORF">OVN521_LOCUS29929</name>
    <name evidence="1" type="ORF">WKI299_LOCUS33946</name>
</gene>
<protein>
    <recommendedName>
        <fullName evidence="5">MULE transposase domain-containing protein</fullName>
    </recommendedName>
</protein>
<evidence type="ECO:0000313" key="3">
    <source>
        <dbReference type="Proteomes" id="UP000663856"/>
    </source>
</evidence>
<evidence type="ECO:0000313" key="4">
    <source>
        <dbReference type="Proteomes" id="UP000663866"/>
    </source>
</evidence>
<accession>A0A816Z7Y6</accession>
<reference evidence="1" key="1">
    <citation type="submission" date="2021-02" db="EMBL/GenBank/DDBJ databases">
        <authorList>
            <person name="Nowell W R."/>
        </authorList>
    </citation>
    <scope>NUCLEOTIDE SEQUENCE</scope>
</reference>
<name>A0A816Z7Y6_9BILA</name>
<dbReference type="Proteomes" id="UP000663866">
    <property type="component" value="Unassembled WGS sequence"/>
</dbReference>
<evidence type="ECO:0008006" key="5">
    <source>
        <dbReference type="Google" id="ProtNLM"/>
    </source>
</evidence>
<dbReference type="PANTHER" id="PTHR47160">
    <property type="entry name" value="PUTATIVE-RELATED"/>
    <property type="match status" value="1"/>
</dbReference>
<dbReference type="Gene3D" id="2.20.25.240">
    <property type="match status" value="1"/>
</dbReference>